<evidence type="ECO:0000313" key="4">
    <source>
        <dbReference type="Proteomes" id="UP001390339"/>
    </source>
</evidence>
<dbReference type="Proteomes" id="UP001390339">
    <property type="component" value="Unassembled WGS sequence"/>
</dbReference>
<keyword evidence="1" id="KW-0175">Coiled coil</keyword>
<protein>
    <submittedName>
        <fullName evidence="3">Uncharacterized protein</fullName>
    </submittedName>
</protein>
<keyword evidence="4" id="KW-1185">Reference proteome</keyword>
<feature type="coiled-coil region" evidence="1">
    <location>
        <begin position="323"/>
        <end position="350"/>
    </location>
</feature>
<accession>A0ABR2JC04</accession>
<comment type="caution">
    <text evidence="3">The sequence shown here is derived from an EMBL/GenBank/DDBJ whole genome shotgun (WGS) entry which is preliminary data.</text>
</comment>
<evidence type="ECO:0000313" key="3">
    <source>
        <dbReference type="EMBL" id="KAK8874795.1"/>
    </source>
</evidence>
<feature type="compositionally biased region" description="Basic and acidic residues" evidence="2">
    <location>
        <begin position="119"/>
        <end position="130"/>
    </location>
</feature>
<name>A0ABR2JC04_9PEZI</name>
<reference evidence="3 4" key="1">
    <citation type="journal article" date="2024" name="IMA Fungus">
        <title>Apiospora arundinis, a panoply of carbohydrate-active enzymes and secondary metabolites.</title>
        <authorList>
            <person name="Sorensen T."/>
            <person name="Petersen C."/>
            <person name="Muurmann A.T."/>
            <person name="Christiansen J.V."/>
            <person name="Brundto M.L."/>
            <person name="Overgaard C.K."/>
            <person name="Boysen A.T."/>
            <person name="Wollenberg R.D."/>
            <person name="Larsen T.O."/>
            <person name="Sorensen J.L."/>
            <person name="Nielsen K.L."/>
            <person name="Sondergaard T.E."/>
        </authorList>
    </citation>
    <scope>NUCLEOTIDE SEQUENCE [LARGE SCALE GENOMIC DNA]</scope>
    <source>
        <strain evidence="3 4">AAU 773</strain>
    </source>
</reference>
<evidence type="ECO:0000256" key="1">
    <source>
        <dbReference type="SAM" id="Coils"/>
    </source>
</evidence>
<proteinExistence type="predicted"/>
<feature type="region of interest" description="Disordered" evidence="2">
    <location>
        <begin position="119"/>
        <end position="189"/>
    </location>
</feature>
<dbReference type="EMBL" id="JAPCWZ010000003">
    <property type="protein sequence ID" value="KAK8874795.1"/>
    <property type="molecule type" value="Genomic_DNA"/>
</dbReference>
<gene>
    <name evidence="3" type="ORF">PGQ11_005309</name>
</gene>
<organism evidence="3 4">
    <name type="scientific">Apiospora arundinis</name>
    <dbReference type="NCBI Taxonomy" id="335852"/>
    <lineage>
        <taxon>Eukaryota</taxon>
        <taxon>Fungi</taxon>
        <taxon>Dikarya</taxon>
        <taxon>Ascomycota</taxon>
        <taxon>Pezizomycotina</taxon>
        <taxon>Sordariomycetes</taxon>
        <taxon>Xylariomycetidae</taxon>
        <taxon>Amphisphaeriales</taxon>
        <taxon>Apiosporaceae</taxon>
        <taxon>Apiospora</taxon>
    </lineage>
</organism>
<feature type="region of interest" description="Disordered" evidence="2">
    <location>
        <begin position="301"/>
        <end position="320"/>
    </location>
</feature>
<evidence type="ECO:0000256" key="2">
    <source>
        <dbReference type="SAM" id="MobiDB-lite"/>
    </source>
</evidence>
<sequence length="375" mass="42251">MLSPTRASLNASQKDELLRTDKSLRLRFGEDKPANIDVSPSKLASDAKKHNTITFAPFRVSNGNFPGPRDVVNQGHKSYSDAFFKSAESNGGFVSRMTMRGADSRNKSYIQELFKKKDSYNGSRVRDDSKGMNIERQYREERGYPQDYRSPQLRHHPYADRRQSYDSPQESHSTHRPGSPPPSPESPVVTELEKRYGNLRLALHSKVMDGLEKVEKELTDQVTASISTIFDPVAQLDQQYRQVLFPISDGETQLSIVSTQDNGKDSQRSQTVRISTLATDFERETAQVEIELIGKELLPKPLDREGPASSNEARRGKGTIGMKSKLDGLLDELNEDLECMSSEVVDEMSKYEKKFGEKVNQETGKIMSSFFAGRL</sequence>